<dbReference type="PANTHER" id="PTHR43272">
    <property type="entry name" value="LONG-CHAIN-FATTY-ACID--COA LIGASE"/>
    <property type="match status" value="1"/>
</dbReference>
<evidence type="ECO:0000313" key="7">
    <source>
        <dbReference type="EMBL" id="CAF2886847.1"/>
    </source>
</evidence>
<feature type="domain" description="AMP-dependent synthetase/ligase" evidence="6">
    <location>
        <begin position="68"/>
        <end position="372"/>
    </location>
</feature>
<reference evidence="7" key="1">
    <citation type="submission" date="2021-02" db="EMBL/GenBank/DDBJ databases">
        <authorList>
            <person name="Bekaert M."/>
        </authorList>
    </citation>
    <scope>NUCLEOTIDE SEQUENCE</scope>
    <source>
        <strain evidence="7">IoA-00</strain>
    </source>
</reference>
<evidence type="ECO:0000313" key="8">
    <source>
        <dbReference type="Proteomes" id="UP000675881"/>
    </source>
</evidence>
<keyword evidence="1 7" id="KW-0436">Ligase</keyword>
<dbReference type="GO" id="GO:0004467">
    <property type="term" value="F:long-chain fatty acid-CoA ligase activity"/>
    <property type="evidence" value="ECO:0007669"/>
    <property type="project" value="UniProtKB-EC"/>
</dbReference>
<dbReference type="SUPFAM" id="SSF56801">
    <property type="entry name" value="Acetyl-CoA synthetase-like"/>
    <property type="match status" value="1"/>
</dbReference>
<evidence type="ECO:0000256" key="4">
    <source>
        <dbReference type="ARBA" id="ARBA00026121"/>
    </source>
</evidence>
<keyword evidence="3" id="KW-0443">Lipid metabolism</keyword>
<dbReference type="Gene3D" id="3.40.50.12780">
    <property type="entry name" value="N-terminal domain of ligase-like"/>
    <property type="match status" value="1"/>
</dbReference>
<dbReference type="GO" id="GO:0005783">
    <property type="term" value="C:endoplasmic reticulum"/>
    <property type="evidence" value="ECO:0007669"/>
    <property type="project" value="TreeGrafter"/>
</dbReference>
<dbReference type="Pfam" id="PF00501">
    <property type="entry name" value="AMP-binding"/>
    <property type="match status" value="1"/>
</dbReference>
<feature type="region of interest" description="Disordered" evidence="5">
    <location>
        <begin position="1"/>
        <end position="20"/>
    </location>
</feature>
<proteinExistence type="predicted"/>
<dbReference type="InterPro" id="IPR020845">
    <property type="entry name" value="AMP-binding_CS"/>
</dbReference>
<keyword evidence="8" id="KW-1185">Reference proteome</keyword>
<dbReference type="EC" id="6.2.1.3" evidence="4"/>
<dbReference type="Proteomes" id="UP000675881">
    <property type="component" value="Chromosome 3"/>
</dbReference>
<dbReference type="OrthoDB" id="3633556at2759"/>
<accession>A0A7R8CPS4</accession>
<dbReference type="InterPro" id="IPR000873">
    <property type="entry name" value="AMP-dep_synth/lig_dom"/>
</dbReference>
<evidence type="ECO:0000256" key="1">
    <source>
        <dbReference type="ARBA" id="ARBA00022598"/>
    </source>
</evidence>
<evidence type="ECO:0000256" key="2">
    <source>
        <dbReference type="ARBA" id="ARBA00022832"/>
    </source>
</evidence>
<dbReference type="PANTHER" id="PTHR43272:SF32">
    <property type="entry name" value="AMP-DEPENDENT SYNTHETASE_LIGASE DOMAIN-CONTAINING PROTEIN"/>
    <property type="match status" value="1"/>
</dbReference>
<dbReference type="AlphaFoldDB" id="A0A7R8CPS4"/>
<dbReference type="PROSITE" id="PS00455">
    <property type="entry name" value="AMP_BINDING"/>
    <property type="match status" value="1"/>
</dbReference>
<evidence type="ECO:0000256" key="5">
    <source>
        <dbReference type="SAM" id="MobiDB-lite"/>
    </source>
</evidence>
<protein>
    <recommendedName>
        <fullName evidence="4">long-chain-fatty-acid--CoA ligase</fullName>
        <ecNumber evidence="4">6.2.1.3</ecNumber>
    </recommendedName>
</protein>
<keyword evidence="2" id="KW-0276">Fatty acid metabolism</keyword>
<dbReference type="EMBL" id="HG994582">
    <property type="protein sequence ID" value="CAF2886847.1"/>
    <property type="molecule type" value="Genomic_DNA"/>
</dbReference>
<evidence type="ECO:0000256" key="3">
    <source>
        <dbReference type="ARBA" id="ARBA00023098"/>
    </source>
</evidence>
<sequence>MKGPDRLLDANSYTNSDPNGAVKLRSSPDSILPLSVPTLLKNASDSYPKSVAMAVKRADHWNKWTYKEVQVLVVEDSKQLQKVNAIKEQLTFLKAIIVYGYQEKFEGGDNIYSWREFMDLARNAQKKGENVQNRLENISINQCCSLIYTSGTTGPPKGVMMSHDNVTWTARTSNHYLGLKHGDRGVSYLPLSHSAAQMMDIWMPIAQGMSMYFCDRNALKGSLKKKMRELGKANTGFKKAFGEWAKKTGLNHNMKSLEGQQPGGISYPLAKKLIFKKVKEGLGLDKARMCGIGAAPVSRKTLEYFLSLDIPLYDCYGMSESSGPQTGNRPGNHRFMTVGGNVGGCVTKIYEPDENGEGEICMSSRNVMMGYLFDPEKTKEAIDKDDWLHSGDIGKVDADGYFKVTGRIKELIITAGVTLWLLEIKKNAIEMCSSISPSNQVQTVSDFLKDPVLMDHIQKGIDRVNSKATSNAQKIQKFVILNDDFSVSGGELGPTLKLKRHFVANKYDTQIRNFYNLVDNGRWDSRNK</sequence>
<evidence type="ECO:0000259" key="6">
    <source>
        <dbReference type="Pfam" id="PF00501"/>
    </source>
</evidence>
<dbReference type="InterPro" id="IPR042099">
    <property type="entry name" value="ANL_N_sf"/>
</dbReference>
<organism evidence="7 8">
    <name type="scientific">Lepeophtheirus salmonis</name>
    <name type="common">Salmon louse</name>
    <name type="synonym">Caligus salmonis</name>
    <dbReference type="NCBI Taxonomy" id="72036"/>
    <lineage>
        <taxon>Eukaryota</taxon>
        <taxon>Metazoa</taxon>
        <taxon>Ecdysozoa</taxon>
        <taxon>Arthropoda</taxon>
        <taxon>Crustacea</taxon>
        <taxon>Multicrustacea</taxon>
        <taxon>Hexanauplia</taxon>
        <taxon>Copepoda</taxon>
        <taxon>Siphonostomatoida</taxon>
        <taxon>Caligidae</taxon>
        <taxon>Lepeophtheirus</taxon>
    </lineage>
</organism>
<name>A0A7R8CPS4_LEPSM</name>
<gene>
    <name evidence="7" type="ORF">LSAA_7614</name>
</gene>
<dbReference type="GO" id="GO:0016020">
    <property type="term" value="C:membrane"/>
    <property type="evidence" value="ECO:0007669"/>
    <property type="project" value="TreeGrafter"/>
</dbReference>